<comment type="similarity">
    <text evidence="1 6">Belongs to the peptidase M42 family.</text>
</comment>
<organism evidence="7 8">
    <name type="scientific">Candidatus Phytoplasma sacchari</name>
    <dbReference type="NCBI Taxonomy" id="2609813"/>
    <lineage>
        <taxon>Bacteria</taxon>
        <taxon>Bacillati</taxon>
        <taxon>Mycoplasmatota</taxon>
        <taxon>Mollicutes</taxon>
        <taxon>Acholeplasmatales</taxon>
        <taxon>Acholeplasmataceae</taxon>
        <taxon>Candidatus Phytoplasma</taxon>
        <taxon>16SrXI (Rice yellow dwarf group)</taxon>
    </lineage>
</organism>
<sequence>MSDFLSEIKNLTNLNGVPGQEKEVISYVREKIKNFVNKIEYDNLGSMITYKGLNGPRILLASHVDEIGLIVTEITKEGFVKFQTLGGWLSSVMLAQVWQVHTFKGVLFGVTGSKPPHILSSVEREKIPNIKDLFLDLGLKNKKEAEELGIRIGDMITPYTEFRVLGNPNFLLSKAMDNRVGVFILIEILKSLKKIPNQLIGAFTVQEEVGLRGAITSANKSKPSIAIAIDTGIAADIPGELLESEGKILGKGPQIPVFDYGLVAHKSLRKLVIDIAISNNIPFQQPKPTGGQTDASAIHIQNEGAASIVVGIPTRYIHSHTSIVHKEDIHNTIKLLSLLIEKLDENKVNEVLCNNFN</sequence>
<keyword evidence="3" id="KW-0645">Protease</keyword>
<dbReference type="InterPro" id="IPR008007">
    <property type="entry name" value="Peptidase_M42"/>
</dbReference>
<keyword evidence="4" id="KW-0479">Metal-binding</keyword>
<dbReference type="Gene3D" id="2.40.30.40">
    <property type="entry name" value="Peptidase M42, domain 2"/>
    <property type="match status" value="1"/>
</dbReference>
<evidence type="ECO:0000256" key="2">
    <source>
        <dbReference type="ARBA" id="ARBA00022438"/>
    </source>
</evidence>
<dbReference type="CDD" id="cd05656">
    <property type="entry name" value="M42_Frv"/>
    <property type="match status" value="1"/>
</dbReference>
<evidence type="ECO:0000256" key="3">
    <source>
        <dbReference type="ARBA" id="ARBA00022670"/>
    </source>
</evidence>
<dbReference type="PIRSF" id="PIRSF001123">
    <property type="entry name" value="PepA_GA"/>
    <property type="match status" value="1"/>
</dbReference>
<evidence type="ECO:0000256" key="6">
    <source>
        <dbReference type="PIRNR" id="PIRNR001123"/>
    </source>
</evidence>
<dbReference type="PANTHER" id="PTHR32481">
    <property type="entry name" value="AMINOPEPTIDASE"/>
    <property type="match status" value="1"/>
</dbReference>
<keyword evidence="8" id="KW-1185">Reference proteome</keyword>
<evidence type="ECO:0000256" key="1">
    <source>
        <dbReference type="ARBA" id="ARBA00006272"/>
    </source>
</evidence>
<dbReference type="SUPFAM" id="SSF101821">
    <property type="entry name" value="Aminopeptidase/glucanase lid domain"/>
    <property type="match status" value="1"/>
</dbReference>
<dbReference type="EMBL" id="CP115156">
    <property type="protein sequence ID" value="WBL31386.1"/>
    <property type="molecule type" value="Genomic_DNA"/>
</dbReference>
<evidence type="ECO:0000313" key="7">
    <source>
        <dbReference type="EMBL" id="WBL31386.1"/>
    </source>
</evidence>
<name>A0ABY7M422_9MOLU</name>
<evidence type="ECO:0000256" key="4">
    <source>
        <dbReference type="ARBA" id="ARBA00022723"/>
    </source>
</evidence>
<keyword evidence="5" id="KW-0378">Hydrolase</keyword>
<gene>
    <name evidence="7" type="ORF">O7R10_02155</name>
</gene>
<dbReference type="InterPro" id="IPR051464">
    <property type="entry name" value="Peptidase_M42_aminopept"/>
</dbReference>
<evidence type="ECO:0000313" key="8">
    <source>
        <dbReference type="Proteomes" id="UP001210120"/>
    </source>
</evidence>
<protein>
    <submittedName>
        <fullName evidence="7">M42 family metallopeptidase</fullName>
    </submittedName>
</protein>
<accession>A0ABY7M422</accession>
<evidence type="ECO:0000256" key="5">
    <source>
        <dbReference type="ARBA" id="ARBA00022801"/>
    </source>
</evidence>
<keyword evidence="2" id="KW-0031">Aminopeptidase</keyword>
<dbReference type="PANTHER" id="PTHR32481:SF0">
    <property type="entry name" value="AMINOPEPTIDASE YPDE-RELATED"/>
    <property type="match status" value="1"/>
</dbReference>
<proteinExistence type="inferred from homology"/>
<dbReference type="SUPFAM" id="SSF53187">
    <property type="entry name" value="Zn-dependent exopeptidases"/>
    <property type="match status" value="1"/>
</dbReference>
<dbReference type="InterPro" id="IPR023367">
    <property type="entry name" value="Peptidase_M42_dom2"/>
</dbReference>
<dbReference type="Gene3D" id="3.40.630.10">
    <property type="entry name" value="Zn peptidases"/>
    <property type="match status" value="1"/>
</dbReference>
<reference evidence="7" key="1">
    <citation type="submission" date="2022-12" db="EMBL/GenBank/DDBJ databases">
        <title>Genomic Characterization of Candidatus Phytoplasma sacchari in China.</title>
        <authorList>
            <person name="Zhang R.-Y."/>
        </authorList>
    </citation>
    <scope>NUCLEOTIDE SEQUENCE [LARGE SCALE GENOMIC DNA]</scope>
    <source>
        <strain evidence="7">SCWL1</strain>
    </source>
</reference>
<dbReference type="Proteomes" id="UP001210120">
    <property type="component" value="Chromosome"/>
</dbReference>
<dbReference type="Pfam" id="PF05343">
    <property type="entry name" value="Peptidase_M42"/>
    <property type="match status" value="1"/>
</dbReference>